<organism evidence="4">
    <name type="scientific">Aspergillus arachidicola</name>
    <dbReference type="NCBI Taxonomy" id="656916"/>
    <lineage>
        <taxon>Eukaryota</taxon>
        <taxon>Fungi</taxon>
        <taxon>Dikarya</taxon>
        <taxon>Ascomycota</taxon>
        <taxon>Pezizomycotina</taxon>
        <taxon>Eurotiomycetes</taxon>
        <taxon>Eurotiomycetidae</taxon>
        <taxon>Eurotiales</taxon>
        <taxon>Aspergillaceae</taxon>
        <taxon>Aspergillus</taxon>
        <taxon>Aspergillus subgen. Circumdati</taxon>
    </lineage>
</organism>
<dbReference type="InterPro" id="IPR013154">
    <property type="entry name" value="ADH-like_N"/>
</dbReference>
<dbReference type="EMBL" id="ML737116">
    <property type="protein sequence ID" value="KAE8346517.1"/>
    <property type="molecule type" value="Genomic_DNA"/>
</dbReference>
<dbReference type="InterPro" id="IPR052711">
    <property type="entry name" value="Zinc_ADH-like"/>
</dbReference>
<dbReference type="SUPFAM" id="SSF50129">
    <property type="entry name" value="GroES-like"/>
    <property type="match status" value="1"/>
</dbReference>
<evidence type="ECO:0000256" key="2">
    <source>
        <dbReference type="SAM" id="SignalP"/>
    </source>
</evidence>
<protein>
    <recommendedName>
        <fullName evidence="3">Enoyl reductase (ER) domain-containing protein</fullName>
    </recommendedName>
</protein>
<keyword evidence="2" id="KW-0732">Signal</keyword>
<dbReference type="InterPro" id="IPR011032">
    <property type="entry name" value="GroES-like_sf"/>
</dbReference>
<keyword evidence="1" id="KW-1133">Transmembrane helix</keyword>
<evidence type="ECO:0000313" key="4">
    <source>
        <dbReference type="EMBL" id="KAE8346517.1"/>
    </source>
</evidence>
<feature type="transmembrane region" description="Helical" evidence="1">
    <location>
        <begin position="250"/>
        <end position="269"/>
    </location>
</feature>
<feature type="chain" id="PRO_5024995671" description="Enoyl reductase (ER) domain-containing protein" evidence="2">
    <location>
        <begin position="27"/>
        <end position="660"/>
    </location>
</feature>
<dbReference type="SMART" id="SM00829">
    <property type="entry name" value="PKS_ER"/>
    <property type="match status" value="1"/>
</dbReference>
<reference evidence="4" key="1">
    <citation type="submission" date="2019-04" db="EMBL/GenBank/DDBJ databases">
        <title>Friends and foes A comparative genomics study of 23 Aspergillus species from section Flavi.</title>
        <authorList>
            <consortium name="DOE Joint Genome Institute"/>
            <person name="Kjaerbolling I."/>
            <person name="Vesth T."/>
            <person name="Frisvad J.C."/>
            <person name="Nybo J.L."/>
            <person name="Theobald S."/>
            <person name="Kildgaard S."/>
            <person name="Isbrandt T."/>
            <person name="Kuo A."/>
            <person name="Sato A."/>
            <person name="Lyhne E.K."/>
            <person name="Kogle M.E."/>
            <person name="Wiebenga A."/>
            <person name="Kun R.S."/>
            <person name="Lubbers R.J."/>
            <person name="Makela M.R."/>
            <person name="Barry K."/>
            <person name="Chovatia M."/>
            <person name="Clum A."/>
            <person name="Daum C."/>
            <person name="Haridas S."/>
            <person name="He G."/>
            <person name="LaButti K."/>
            <person name="Lipzen A."/>
            <person name="Mondo S."/>
            <person name="Riley R."/>
            <person name="Salamov A."/>
            <person name="Simmons B.A."/>
            <person name="Magnuson J.K."/>
            <person name="Henrissat B."/>
            <person name="Mortensen U.H."/>
            <person name="Larsen T.O."/>
            <person name="Devries R.P."/>
            <person name="Grigoriev I.V."/>
            <person name="Machida M."/>
            <person name="Baker S.E."/>
            <person name="Andersen M.R."/>
        </authorList>
    </citation>
    <scope>NUCLEOTIDE SEQUENCE</scope>
    <source>
        <strain evidence="4">CBS 117612</strain>
    </source>
</reference>
<evidence type="ECO:0000259" key="3">
    <source>
        <dbReference type="SMART" id="SM00829"/>
    </source>
</evidence>
<feature type="signal peptide" evidence="2">
    <location>
        <begin position="1"/>
        <end position="26"/>
    </location>
</feature>
<dbReference type="Pfam" id="PF08240">
    <property type="entry name" value="ADH_N"/>
    <property type="match status" value="1"/>
</dbReference>
<name>A0A5N6YM94_9EURO</name>
<dbReference type="SUPFAM" id="SSF51735">
    <property type="entry name" value="NAD(P)-binding Rossmann-fold domains"/>
    <property type="match status" value="1"/>
</dbReference>
<dbReference type="InterPro" id="IPR036291">
    <property type="entry name" value="NAD(P)-bd_dom_sf"/>
</dbReference>
<feature type="transmembrane region" description="Helical" evidence="1">
    <location>
        <begin position="148"/>
        <end position="168"/>
    </location>
</feature>
<gene>
    <name evidence="4" type="ORF">BDV24DRAFT_176438</name>
</gene>
<dbReference type="CDD" id="cd08276">
    <property type="entry name" value="MDR7"/>
    <property type="match status" value="1"/>
</dbReference>
<dbReference type="PANTHER" id="PTHR45033:SF2">
    <property type="entry name" value="ZINC-TYPE ALCOHOL DEHYDROGENASE-LIKE PROTEIN C1773.06C"/>
    <property type="match status" value="1"/>
</dbReference>
<keyword evidence="1" id="KW-0812">Transmembrane</keyword>
<feature type="transmembrane region" description="Helical" evidence="1">
    <location>
        <begin position="120"/>
        <end position="142"/>
    </location>
</feature>
<dbReference type="Proteomes" id="UP000325558">
    <property type="component" value="Unassembled WGS sequence"/>
</dbReference>
<dbReference type="Gene3D" id="3.40.50.720">
    <property type="entry name" value="NAD(P)-binding Rossmann-like Domain"/>
    <property type="match status" value="1"/>
</dbReference>
<dbReference type="PANTHER" id="PTHR45033">
    <property type="match status" value="1"/>
</dbReference>
<evidence type="ECO:0000256" key="1">
    <source>
        <dbReference type="SAM" id="Phobius"/>
    </source>
</evidence>
<sequence>MFTSTFPTMSLDLVGVIFLADLSIIAQRTALTGGSTYLDTFILCPGLHRQQDAVNVHRGEYPAVAAMTTGYVFRVENPATVNFLQRVSRTGQLTTLSVTNIRNTKQGWLSRFMSSIDSSMSLGAVAVYLLAVGSTITVSYLLVLTEDWWGLLVLAVLMFTRFINVLLIRSRSRVGWSGASEPGVFGDLLVLLSQDRWVRIRGYVDDLKEVTSGEWLRDMTWVESAVSGFTTILVYLDVALASNAKLSGQALLLLHLIGTAGLLGLVNMLTQGLQMHGNLITVDIPRRKYRRRLDLAEALICETGRDDWAVRLGMINPSQASATKVLWVLSGTCGIDSLQLQDVPIPDPGDYEVLVKFHAVSLNFRDIMIANGQYYIKTKDRVIPGSDAAGEIVRVGPKVTRFSTGQRVSPIFHLTHLYGSVKDSDIQHQLGGTYDGVFCEYAVFNEHGCVEIPSTLSYREAATLPCAALTAWNALYGGPRKLKPGDVVLTQGSGGVSIFALQFAKLGGAQVISTTSRAEKGAKLRDLGADVIINYAEDSEWGQTAKSQSHRKRGADFVVEIANTMVQSSQAVANNGCIATIGRRGDSERGAGTSHSSVLATVRRILVGNRQLQEDMNAAIEVSHLKPQIDGRSFKFHELKEAYDYFQKGSHFGKVVVEFD</sequence>
<feature type="domain" description="Enoyl reductase (ER)" evidence="3">
    <location>
        <begin position="334"/>
        <end position="657"/>
    </location>
</feature>
<keyword evidence="1" id="KW-0472">Membrane</keyword>
<dbReference type="InterPro" id="IPR013149">
    <property type="entry name" value="ADH-like_C"/>
</dbReference>
<dbReference type="OrthoDB" id="9930022at2759"/>
<dbReference type="InterPro" id="IPR020843">
    <property type="entry name" value="ER"/>
</dbReference>
<dbReference type="GO" id="GO:0016491">
    <property type="term" value="F:oxidoreductase activity"/>
    <property type="evidence" value="ECO:0007669"/>
    <property type="project" value="InterPro"/>
</dbReference>
<accession>A0A5N6YM94</accession>
<proteinExistence type="predicted"/>
<dbReference type="Pfam" id="PF00107">
    <property type="entry name" value="ADH_zinc_N"/>
    <property type="match status" value="1"/>
</dbReference>
<dbReference type="AlphaFoldDB" id="A0A5N6YM94"/>
<dbReference type="Gene3D" id="3.90.180.10">
    <property type="entry name" value="Medium-chain alcohol dehydrogenases, catalytic domain"/>
    <property type="match status" value="1"/>
</dbReference>